<accession>A0A8S1DFD5</accession>
<dbReference type="InterPro" id="IPR001304">
    <property type="entry name" value="C-type_lectin-like"/>
</dbReference>
<dbReference type="EMBL" id="CADEPI010000186">
    <property type="protein sequence ID" value="CAB3379460.1"/>
    <property type="molecule type" value="Genomic_DNA"/>
</dbReference>
<feature type="signal peptide" evidence="2">
    <location>
        <begin position="1"/>
        <end position="24"/>
    </location>
</feature>
<evidence type="ECO:0000259" key="3">
    <source>
        <dbReference type="PROSITE" id="PS50041"/>
    </source>
</evidence>
<dbReference type="CDD" id="cd00037">
    <property type="entry name" value="CLECT"/>
    <property type="match status" value="1"/>
</dbReference>
<evidence type="ECO:0000313" key="4">
    <source>
        <dbReference type="EMBL" id="CAB3379460.1"/>
    </source>
</evidence>
<dbReference type="PANTHER" id="PTHR22803">
    <property type="entry name" value="MANNOSE, PHOSPHOLIPASE, LECTIN RECEPTOR RELATED"/>
    <property type="match status" value="1"/>
</dbReference>
<keyword evidence="2" id="KW-0732">Signal</keyword>
<reference evidence="4 5" key="1">
    <citation type="submission" date="2020-04" db="EMBL/GenBank/DDBJ databases">
        <authorList>
            <person name="Alioto T."/>
            <person name="Alioto T."/>
            <person name="Gomez Garrido J."/>
        </authorList>
    </citation>
    <scope>NUCLEOTIDE SEQUENCE [LARGE SCALE GENOMIC DNA]</scope>
</reference>
<dbReference type="Proteomes" id="UP000494165">
    <property type="component" value="Unassembled WGS sequence"/>
</dbReference>
<protein>
    <recommendedName>
        <fullName evidence="3">C-type lectin domain-containing protein</fullName>
    </recommendedName>
</protein>
<gene>
    <name evidence="4" type="ORF">CLODIP_2_CD04752</name>
</gene>
<dbReference type="Gene3D" id="3.10.100.10">
    <property type="entry name" value="Mannose-Binding Protein A, subunit A"/>
    <property type="match status" value="1"/>
</dbReference>
<sequence>MESLRGALFLFVGATFLLAPFCDAGHAILHELERQQRSTRSTIDYSCDDQAYYDQFASNKRALCDESLANATTELRASKSQCLQKLQKLVSQQQEKLTTCSQARSTNAASCSAKLAALSLQIGQCQAKCSAATVTLKLVKLSTGSYYISPSSEQKNWHMADQFCKSNGLELASVETIMENDALVAAFGPSTDRFWISGTDLGSEKKFYWSGVGKTMETFWYFEDGQPDNANNNENCVQYVKETNKPTYKWNDENCNTPFRFVCELEATK</sequence>
<dbReference type="PROSITE" id="PS50041">
    <property type="entry name" value="C_TYPE_LECTIN_2"/>
    <property type="match status" value="1"/>
</dbReference>
<dbReference type="OrthoDB" id="6340082at2759"/>
<name>A0A8S1DFD5_9INSE</name>
<keyword evidence="1" id="KW-1015">Disulfide bond</keyword>
<dbReference type="PROSITE" id="PS00615">
    <property type="entry name" value="C_TYPE_LECTIN_1"/>
    <property type="match status" value="1"/>
</dbReference>
<dbReference type="InterPro" id="IPR016186">
    <property type="entry name" value="C-type_lectin-like/link_sf"/>
</dbReference>
<feature type="chain" id="PRO_5035719167" description="C-type lectin domain-containing protein" evidence="2">
    <location>
        <begin position="25"/>
        <end position="269"/>
    </location>
</feature>
<feature type="domain" description="C-type lectin" evidence="3">
    <location>
        <begin position="141"/>
        <end position="264"/>
    </location>
</feature>
<dbReference type="AlphaFoldDB" id="A0A8S1DFD5"/>
<dbReference type="SMART" id="SM00034">
    <property type="entry name" value="CLECT"/>
    <property type="match status" value="1"/>
</dbReference>
<proteinExistence type="predicted"/>
<evidence type="ECO:0000256" key="2">
    <source>
        <dbReference type="SAM" id="SignalP"/>
    </source>
</evidence>
<comment type="caution">
    <text evidence="4">The sequence shown here is derived from an EMBL/GenBank/DDBJ whole genome shotgun (WGS) entry which is preliminary data.</text>
</comment>
<dbReference type="Pfam" id="PF00059">
    <property type="entry name" value="Lectin_C"/>
    <property type="match status" value="1"/>
</dbReference>
<keyword evidence="5" id="KW-1185">Reference proteome</keyword>
<dbReference type="InterPro" id="IPR016187">
    <property type="entry name" value="CTDL_fold"/>
</dbReference>
<dbReference type="SUPFAM" id="SSF56436">
    <property type="entry name" value="C-type lectin-like"/>
    <property type="match status" value="1"/>
</dbReference>
<evidence type="ECO:0000313" key="5">
    <source>
        <dbReference type="Proteomes" id="UP000494165"/>
    </source>
</evidence>
<organism evidence="4 5">
    <name type="scientific">Cloeon dipterum</name>
    <dbReference type="NCBI Taxonomy" id="197152"/>
    <lineage>
        <taxon>Eukaryota</taxon>
        <taxon>Metazoa</taxon>
        <taxon>Ecdysozoa</taxon>
        <taxon>Arthropoda</taxon>
        <taxon>Hexapoda</taxon>
        <taxon>Insecta</taxon>
        <taxon>Pterygota</taxon>
        <taxon>Palaeoptera</taxon>
        <taxon>Ephemeroptera</taxon>
        <taxon>Pisciforma</taxon>
        <taxon>Baetidae</taxon>
        <taxon>Cloeon</taxon>
    </lineage>
</organism>
<dbReference type="InterPro" id="IPR050111">
    <property type="entry name" value="C-type_lectin/snaclec_domain"/>
</dbReference>
<dbReference type="InterPro" id="IPR018378">
    <property type="entry name" value="C-type_lectin_CS"/>
</dbReference>
<evidence type="ECO:0000256" key="1">
    <source>
        <dbReference type="ARBA" id="ARBA00023157"/>
    </source>
</evidence>